<dbReference type="InterPro" id="IPR024078">
    <property type="entry name" value="LmbE-like_dom_sf"/>
</dbReference>
<keyword evidence="1" id="KW-0732">Signal</keyword>
<reference evidence="3" key="1">
    <citation type="journal article" date="2019" name="Int. J. Syst. Evol. Microbiol.">
        <title>The Global Catalogue of Microorganisms (GCM) 10K type strain sequencing project: providing services to taxonomists for standard genome sequencing and annotation.</title>
        <authorList>
            <consortium name="The Broad Institute Genomics Platform"/>
            <consortium name="The Broad Institute Genome Sequencing Center for Infectious Disease"/>
            <person name="Wu L."/>
            <person name="Ma J."/>
        </authorList>
    </citation>
    <scope>NUCLEOTIDE SEQUENCE [LARGE SCALE GENOMIC DNA]</scope>
    <source>
        <strain evidence="3">KCTC 52042</strain>
    </source>
</reference>
<dbReference type="InterPro" id="IPR003737">
    <property type="entry name" value="GlcNAc_PI_deacetylase-related"/>
</dbReference>
<proteinExistence type="predicted"/>
<protein>
    <submittedName>
        <fullName evidence="2">PIG-L deacetylase family protein</fullName>
        <ecNumber evidence="2">3.5.1.-</ecNumber>
    </submittedName>
</protein>
<sequence>MNYLISIFIALFFLSVSFSANAQLPDNEDDRIRVIAIFAHPDDGDAKMGGTAAMLAEQGYAVKFLSITNGDAGHHEEGGGMLAKRRRAEAEEAGRRLGIDEYKVLDNHDGELLPELHIRQQVIREIRNWNADVVLGLRPNDYHPDHRYAGVLVQDAAYMVVVPNVAPDTPPLRKNPVFLYMSDGFQKPNPFSHDIVVGIDETFEKKVNAFDAHESQVYEWLPWVSGNLDKVPEGEEERKEFLINGFIGQMVVSPEQLEGLKKWYGEEKANSFKYAESFEICEYGYQPTEEEIRKLFPMFEN</sequence>
<keyword evidence="2" id="KW-0378">Hydrolase</keyword>
<gene>
    <name evidence="2" type="ORF">ACFSVN_10445</name>
</gene>
<evidence type="ECO:0000313" key="2">
    <source>
        <dbReference type="EMBL" id="MFD2532865.1"/>
    </source>
</evidence>
<dbReference type="GO" id="GO:0016787">
    <property type="term" value="F:hydrolase activity"/>
    <property type="evidence" value="ECO:0007669"/>
    <property type="project" value="UniProtKB-KW"/>
</dbReference>
<evidence type="ECO:0000313" key="3">
    <source>
        <dbReference type="Proteomes" id="UP001597460"/>
    </source>
</evidence>
<dbReference type="PANTHER" id="PTHR12993:SF11">
    <property type="entry name" value="N-ACETYLGLUCOSAMINYL-PHOSPHATIDYLINOSITOL DE-N-ACETYLASE"/>
    <property type="match status" value="1"/>
</dbReference>
<organism evidence="2 3">
    <name type="scientific">Gracilimonas halophila</name>
    <dbReference type="NCBI Taxonomy" id="1834464"/>
    <lineage>
        <taxon>Bacteria</taxon>
        <taxon>Pseudomonadati</taxon>
        <taxon>Balneolota</taxon>
        <taxon>Balneolia</taxon>
        <taxon>Balneolales</taxon>
        <taxon>Balneolaceae</taxon>
        <taxon>Gracilimonas</taxon>
    </lineage>
</organism>
<dbReference type="SUPFAM" id="SSF102588">
    <property type="entry name" value="LmbE-like"/>
    <property type="match status" value="1"/>
</dbReference>
<feature type="signal peptide" evidence="1">
    <location>
        <begin position="1"/>
        <end position="22"/>
    </location>
</feature>
<dbReference type="PANTHER" id="PTHR12993">
    <property type="entry name" value="N-ACETYLGLUCOSAMINYL-PHOSPHATIDYLINOSITOL DE-N-ACETYLASE-RELATED"/>
    <property type="match status" value="1"/>
</dbReference>
<name>A0ABW5JL70_9BACT</name>
<dbReference type="Pfam" id="PF02585">
    <property type="entry name" value="PIG-L"/>
    <property type="match status" value="1"/>
</dbReference>
<dbReference type="EMBL" id="JBHULI010000024">
    <property type="protein sequence ID" value="MFD2532865.1"/>
    <property type="molecule type" value="Genomic_DNA"/>
</dbReference>
<accession>A0ABW5JL70</accession>
<dbReference type="EC" id="3.5.1.-" evidence="2"/>
<evidence type="ECO:0000256" key="1">
    <source>
        <dbReference type="SAM" id="SignalP"/>
    </source>
</evidence>
<dbReference type="Proteomes" id="UP001597460">
    <property type="component" value="Unassembled WGS sequence"/>
</dbReference>
<dbReference type="RefSeq" id="WP_390302079.1">
    <property type="nucleotide sequence ID" value="NZ_JBHULI010000024.1"/>
</dbReference>
<keyword evidence="3" id="KW-1185">Reference proteome</keyword>
<feature type="chain" id="PRO_5045655151" evidence="1">
    <location>
        <begin position="23"/>
        <end position="301"/>
    </location>
</feature>
<dbReference type="Gene3D" id="3.40.50.10320">
    <property type="entry name" value="LmbE-like"/>
    <property type="match status" value="1"/>
</dbReference>
<comment type="caution">
    <text evidence="2">The sequence shown here is derived from an EMBL/GenBank/DDBJ whole genome shotgun (WGS) entry which is preliminary data.</text>
</comment>